<gene>
    <name evidence="1" type="ORF">H8E29_04820</name>
</gene>
<evidence type="ECO:0000313" key="2">
    <source>
        <dbReference type="Proteomes" id="UP000614469"/>
    </source>
</evidence>
<sequence>MSNEFEKIVQNSGDPELMHTLDDSVNLIPLLDTYESAFQAVVTAIEQRSRPDGQENTMFATLNQLEAMVSPLPDPELLQLVF</sequence>
<dbReference type="Proteomes" id="UP000614469">
    <property type="component" value="Unassembled WGS sequence"/>
</dbReference>
<name>A0A8J6NGT1_9CHLR</name>
<organism evidence="1 2">
    <name type="scientific">Candidatus Desulfolinea nitratireducens</name>
    <dbReference type="NCBI Taxonomy" id="2841698"/>
    <lineage>
        <taxon>Bacteria</taxon>
        <taxon>Bacillati</taxon>
        <taxon>Chloroflexota</taxon>
        <taxon>Anaerolineae</taxon>
        <taxon>Anaerolineales</taxon>
        <taxon>Anaerolineales incertae sedis</taxon>
        <taxon>Candidatus Desulfolinea</taxon>
    </lineage>
</organism>
<comment type="caution">
    <text evidence="1">The sequence shown here is derived from an EMBL/GenBank/DDBJ whole genome shotgun (WGS) entry which is preliminary data.</text>
</comment>
<protein>
    <submittedName>
        <fullName evidence="1">Uncharacterized protein</fullName>
    </submittedName>
</protein>
<accession>A0A8J6NGT1</accession>
<reference evidence="1 2" key="1">
    <citation type="submission" date="2020-08" db="EMBL/GenBank/DDBJ databases">
        <title>Bridging the membrane lipid divide: bacteria of the FCB group superphylum have the potential to synthesize archaeal ether lipids.</title>
        <authorList>
            <person name="Villanueva L."/>
            <person name="Von Meijenfeldt F.A.B."/>
            <person name="Westbye A.B."/>
            <person name="Yadav S."/>
            <person name="Hopmans E.C."/>
            <person name="Dutilh B.E."/>
            <person name="Sinninghe Damste J.S."/>
        </authorList>
    </citation>
    <scope>NUCLEOTIDE SEQUENCE [LARGE SCALE GENOMIC DNA]</scope>
    <source>
        <strain evidence="1">NIOZ-UU36</strain>
    </source>
</reference>
<dbReference type="EMBL" id="JACNJN010000071">
    <property type="protein sequence ID" value="MBC8334566.1"/>
    <property type="molecule type" value="Genomic_DNA"/>
</dbReference>
<evidence type="ECO:0000313" key="1">
    <source>
        <dbReference type="EMBL" id="MBC8334566.1"/>
    </source>
</evidence>
<dbReference type="AlphaFoldDB" id="A0A8J6NGT1"/>
<proteinExistence type="predicted"/>